<sequence length="139" mass="15281">MTTQLQQRPTLATDLYGTPRGWRTWPDWTNLILGICLVLAPLWTTDAPIGWFIPLGLLIGVTALWSIGTDPSKTPERAMIGLAAVLFLAPWLGGFSTTEDAAWTAWIIAVMVFAFALTALIHRTIFVDHEAPREHALAA</sequence>
<accession>M1NW46</accession>
<keyword evidence="1" id="KW-1133">Transmembrane helix</keyword>
<organism evidence="3 4">
    <name type="scientific">Corynebacterium halotolerans YIM 70093 = DSM 44683</name>
    <dbReference type="NCBI Taxonomy" id="1121362"/>
    <lineage>
        <taxon>Bacteria</taxon>
        <taxon>Bacillati</taxon>
        <taxon>Actinomycetota</taxon>
        <taxon>Actinomycetes</taxon>
        <taxon>Mycobacteriales</taxon>
        <taxon>Corynebacteriaceae</taxon>
        <taxon>Corynebacterium</taxon>
    </lineage>
</organism>
<dbReference type="RefSeq" id="WP_015400140.1">
    <property type="nucleotide sequence ID" value="NC_020302.1"/>
</dbReference>
<evidence type="ECO:0000259" key="2">
    <source>
        <dbReference type="Pfam" id="PF03779"/>
    </source>
</evidence>
<feature type="transmembrane region" description="Helical" evidence="1">
    <location>
        <begin position="49"/>
        <end position="67"/>
    </location>
</feature>
<dbReference type="InterPro" id="IPR005530">
    <property type="entry name" value="SPW"/>
</dbReference>
<feature type="domain" description="SPW repeat-containing integral membrane" evidence="2">
    <location>
        <begin position="25"/>
        <end position="117"/>
    </location>
</feature>
<evidence type="ECO:0000313" key="3">
    <source>
        <dbReference type="EMBL" id="AGF71720.1"/>
    </source>
</evidence>
<dbReference type="STRING" id="1121362.A605_03545"/>
<dbReference type="Proteomes" id="UP000011723">
    <property type="component" value="Chromosome"/>
</dbReference>
<dbReference type="HOGENOM" id="CLU_132100_0_0_11"/>
<dbReference type="KEGG" id="chn:A605_03545"/>
<keyword evidence="4" id="KW-1185">Reference proteome</keyword>
<feature type="transmembrane region" description="Helical" evidence="1">
    <location>
        <begin position="103"/>
        <end position="121"/>
    </location>
</feature>
<keyword evidence="1" id="KW-0812">Transmembrane</keyword>
<evidence type="ECO:0000256" key="1">
    <source>
        <dbReference type="SAM" id="Phobius"/>
    </source>
</evidence>
<dbReference type="Pfam" id="PF03779">
    <property type="entry name" value="SPW"/>
    <property type="match status" value="1"/>
</dbReference>
<keyword evidence="1" id="KW-0472">Membrane</keyword>
<dbReference type="AlphaFoldDB" id="M1NW46"/>
<name>M1NW46_9CORY</name>
<feature type="transmembrane region" description="Helical" evidence="1">
    <location>
        <begin position="25"/>
        <end position="43"/>
    </location>
</feature>
<proteinExistence type="predicted"/>
<dbReference type="EMBL" id="CP003697">
    <property type="protein sequence ID" value="AGF71720.1"/>
    <property type="molecule type" value="Genomic_DNA"/>
</dbReference>
<evidence type="ECO:0000313" key="4">
    <source>
        <dbReference type="Proteomes" id="UP000011723"/>
    </source>
</evidence>
<protein>
    <recommendedName>
        <fullName evidence="2">SPW repeat-containing integral membrane domain-containing protein</fullName>
    </recommendedName>
</protein>
<reference evidence="3 4" key="1">
    <citation type="journal article" date="2012" name="Stand. Genomic Sci.">
        <title>Genome sequence of the halotolerant bacterium Corynebacterium halotolerans type strain YIM 70093(T) (= DSM 44683(T)).</title>
        <authorList>
            <person name="Ruckert C."/>
            <person name="Albersmeier A."/>
            <person name="Al-Dilaimi A."/>
            <person name="Niehaus K."/>
            <person name="Szczepanowski R."/>
            <person name="Kalinowski J."/>
        </authorList>
    </citation>
    <scope>NUCLEOTIDE SEQUENCE [LARGE SCALE GENOMIC DNA]</scope>
    <source>
        <strain evidence="3">YIM 70093</strain>
    </source>
</reference>
<gene>
    <name evidence="3" type="ORF">A605_03545</name>
</gene>
<dbReference type="eggNOG" id="ENOG5031QE4">
    <property type="taxonomic scope" value="Bacteria"/>
</dbReference>
<feature type="transmembrane region" description="Helical" evidence="1">
    <location>
        <begin position="79"/>
        <end position="97"/>
    </location>
</feature>
<dbReference type="PATRIC" id="fig|1121362.3.peg.713"/>